<dbReference type="Proteomes" id="UP000823823">
    <property type="component" value="Unassembled WGS sequence"/>
</dbReference>
<dbReference type="PANTHER" id="PTHR18964">
    <property type="entry name" value="ROK (REPRESSOR, ORF, KINASE) FAMILY"/>
    <property type="match status" value="1"/>
</dbReference>
<dbReference type="InterPro" id="IPR000600">
    <property type="entry name" value="ROK"/>
</dbReference>
<reference evidence="2" key="1">
    <citation type="journal article" date="2021" name="PeerJ">
        <title>Extensive microbial diversity within the chicken gut microbiome revealed by metagenomics and culture.</title>
        <authorList>
            <person name="Gilroy R."/>
            <person name="Ravi A."/>
            <person name="Getino M."/>
            <person name="Pursley I."/>
            <person name="Horton D.L."/>
            <person name="Alikhan N.F."/>
            <person name="Baker D."/>
            <person name="Gharbi K."/>
            <person name="Hall N."/>
            <person name="Watson M."/>
            <person name="Adriaenssens E.M."/>
            <person name="Foster-Nyarko E."/>
            <person name="Jarju S."/>
            <person name="Secka A."/>
            <person name="Antonio M."/>
            <person name="Oren A."/>
            <person name="Chaudhuri R.R."/>
            <person name="La Ragione R."/>
            <person name="Hildebrand F."/>
            <person name="Pallen M.J."/>
        </authorList>
    </citation>
    <scope>NUCLEOTIDE SEQUENCE</scope>
    <source>
        <strain evidence="2">ChiHjej13B12-24818</strain>
    </source>
</reference>
<reference evidence="2" key="2">
    <citation type="submission" date="2021-04" db="EMBL/GenBank/DDBJ databases">
        <authorList>
            <person name="Gilroy R."/>
        </authorList>
    </citation>
    <scope>NUCLEOTIDE SEQUENCE</scope>
    <source>
        <strain evidence="2">ChiHjej13B12-24818</strain>
    </source>
</reference>
<evidence type="ECO:0000256" key="1">
    <source>
        <dbReference type="ARBA" id="ARBA00006479"/>
    </source>
</evidence>
<accession>A0A9D2LGI2</accession>
<comment type="caution">
    <text evidence="2">The sequence shown here is derived from an EMBL/GenBank/DDBJ whole genome shotgun (WGS) entry which is preliminary data.</text>
</comment>
<dbReference type="Pfam" id="PF13412">
    <property type="entry name" value="HTH_24"/>
    <property type="match status" value="1"/>
</dbReference>
<dbReference type="InterPro" id="IPR036390">
    <property type="entry name" value="WH_DNA-bd_sf"/>
</dbReference>
<organism evidence="2 3">
    <name type="scientific">Candidatus Brachybacterium merdavium</name>
    <dbReference type="NCBI Taxonomy" id="2838513"/>
    <lineage>
        <taxon>Bacteria</taxon>
        <taxon>Bacillati</taxon>
        <taxon>Actinomycetota</taxon>
        <taxon>Actinomycetes</taxon>
        <taxon>Micrococcales</taxon>
        <taxon>Dermabacteraceae</taxon>
        <taxon>Brachybacterium</taxon>
    </lineage>
</organism>
<dbReference type="SUPFAM" id="SSF53067">
    <property type="entry name" value="Actin-like ATPase domain"/>
    <property type="match status" value="1"/>
</dbReference>
<gene>
    <name evidence="2" type="ORF">H9786_15200</name>
</gene>
<proteinExistence type="inferred from homology"/>
<dbReference type="PANTHER" id="PTHR18964:SF149">
    <property type="entry name" value="BIFUNCTIONAL UDP-N-ACETYLGLUCOSAMINE 2-EPIMERASE_N-ACETYLMANNOSAMINE KINASE"/>
    <property type="match status" value="1"/>
</dbReference>
<name>A0A9D2LGI2_9MICO</name>
<dbReference type="InterPro" id="IPR049874">
    <property type="entry name" value="ROK_cs"/>
</dbReference>
<evidence type="ECO:0000313" key="3">
    <source>
        <dbReference type="Proteomes" id="UP000823823"/>
    </source>
</evidence>
<comment type="similarity">
    <text evidence="1">Belongs to the ROK (NagC/XylR) family.</text>
</comment>
<dbReference type="InterPro" id="IPR036388">
    <property type="entry name" value="WH-like_DNA-bd_sf"/>
</dbReference>
<dbReference type="Gene3D" id="3.30.420.40">
    <property type="match status" value="2"/>
</dbReference>
<sequence>MRGSSMTDIGDYNEKLVLQTIRATTGGISQSEVGRRANLSRQSVSLITRRLLAEGLIETAGRRNTGPGKPHTVLRVVPDACLAVGVHLDPAHIMVVVCDLYARPLVKSTMEAPTRSSDRDIARIAARIGELSDSIGAAAPGAETGPEDGAARPVRRRLLGLGIAAPGSLDSTAGTVRRPPWIPWRDVPVAAQLGEACGLPAILDKDTNAALTGEIWSRNLPFEETVLYIYVSHGVGSAVSAYGRVHRGSSTQAGEIGHLPTGRADLRCECGAFGCLNMYTDAHLVVDQARAAGVEVPVGAGIKEEIRAVSRAAESGNAGAQQSIARHGAALGPALRTLSGIHDPERIIIGGPAWPLLARYGMPPIQDALGDWQAGPDAVLESSHLGDDVGAVGAASLFLEQELAPANGAARLFLRPTPAV</sequence>
<dbReference type="Pfam" id="PF00480">
    <property type="entry name" value="ROK"/>
    <property type="match status" value="1"/>
</dbReference>
<protein>
    <submittedName>
        <fullName evidence="2">ROK family transcriptional regulator</fullName>
    </submittedName>
</protein>
<dbReference type="PROSITE" id="PS01125">
    <property type="entry name" value="ROK"/>
    <property type="match status" value="1"/>
</dbReference>
<dbReference type="AlphaFoldDB" id="A0A9D2LGI2"/>
<dbReference type="EMBL" id="DWZH01000123">
    <property type="protein sequence ID" value="HJB11845.1"/>
    <property type="molecule type" value="Genomic_DNA"/>
</dbReference>
<evidence type="ECO:0000313" key="2">
    <source>
        <dbReference type="EMBL" id="HJB11845.1"/>
    </source>
</evidence>
<dbReference type="Gene3D" id="1.10.10.10">
    <property type="entry name" value="Winged helix-like DNA-binding domain superfamily/Winged helix DNA-binding domain"/>
    <property type="match status" value="1"/>
</dbReference>
<dbReference type="InterPro" id="IPR043129">
    <property type="entry name" value="ATPase_NBD"/>
</dbReference>
<dbReference type="SUPFAM" id="SSF46785">
    <property type="entry name" value="Winged helix' DNA-binding domain"/>
    <property type="match status" value="1"/>
</dbReference>